<dbReference type="PANTHER" id="PTHR47683">
    <property type="entry name" value="PSEUDOURIDINE SYNTHASE FAMILY PROTEIN-RELATED"/>
    <property type="match status" value="1"/>
</dbReference>
<dbReference type="FunFam" id="3.30.70.1560:FF:000001">
    <property type="entry name" value="Pseudouridine synthase"/>
    <property type="match status" value="1"/>
</dbReference>
<comment type="similarity">
    <text evidence="1 5">Belongs to the pseudouridine synthase RsuA family.</text>
</comment>
<dbReference type="OrthoDB" id="9807213at2"/>
<dbReference type="FunFam" id="3.10.290.10:FF:000003">
    <property type="entry name" value="Pseudouridine synthase"/>
    <property type="match status" value="1"/>
</dbReference>
<evidence type="ECO:0000259" key="7">
    <source>
        <dbReference type="SMART" id="SM00363"/>
    </source>
</evidence>
<dbReference type="EMBL" id="CP011801">
    <property type="protein sequence ID" value="ALA57773.1"/>
    <property type="molecule type" value="Genomic_DNA"/>
</dbReference>
<evidence type="ECO:0000313" key="9">
    <source>
        <dbReference type="Proteomes" id="UP000069205"/>
    </source>
</evidence>
<reference evidence="8 9" key="1">
    <citation type="journal article" date="2015" name="Proc. Natl. Acad. Sci. U.S.A.">
        <title>Expanded metabolic versatility of ubiquitous nitrite-oxidizing bacteria from the genus Nitrospira.</title>
        <authorList>
            <person name="Koch H."/>
            <person name="Lucker S."/>
            <person name="Albertsen M."/>
            <person name="Kitzinger K."/>
            <person name="Herbold C."/>
            <person name="Spieck E."/>
            <person name="Nielsen P.H."/>
            <person name="Wagner M."/>
            <person name="Daims H."/>
        </authorList>
    </citation>
    <scope>NUCLEOTIDE SEQUENCE [LARGE SCALE GENOMIC DNA]</scope>
    <source>
        <strain evidence="8 9">NSP M-1</strain>
    </source>
</reference>
<dbReference type="AlphaFoldDB" id="A0A0K2G9Z3"/>
<keyword evidence="2 4" id="KW-0694">RNA-binding</keyword>
<dbReference type="GO" id="GO:0000455">
    <property type="term" value="P:enzyme-directed rRNA pseudouridine synthesis"/>
    <property type="evidence" value="ECO:0007669"/>
    <property type="project" value="UniProtKB-ARBA"/>
</dbReference>
<dbReference type="SUPFAM" id="SSF55174">
    <property type="entry name" value="Alpha-L RNA-binding motif"/>
    <property type="match status" value="1"/>
</dbReference>
<name>A0A0K2G9Z3_NITMO</name>
<dbReference type="GO" id="GO:0003723">
    <property type="term" value="F:RNA binding"/>
    <property type="evidence" value="ECO:0007669"/>
    <property type="project" value="UniProtKB-KW"/>
</dbReference>
<dbReference type="InterPro" id="IPR050343">
    <property type="entry name" value="RsuA_PseudoU_synthase"/>
</dbReference>
<evidence type="ECO:0000256" key="4">
    <source>
        <dbReference type="PROSITE-ProRule" id="PRU00182"/>
    </source>
</evidence>
<dbReference type="InterPro" id="IPR000748">
    <property type="entry name" value="PsdUridine_synth_RsuA/RluB/E/F"/>
</dbReference>
<dbReference type="InterPro" id="IPR020094">
    <property type="entry name" value="TruA/RsuA/RluB/E/F_N"/>
</dbReference>
<evidence type="ECO:0000256" key="3">
    <source>
        <dbReference type="ARBA" id="ARBA00023235"/>
    </source>
</evidence>
<evidence type="ECO:0000256" key="5">
    <source>
        <dbReference type="RuleBase" id="RU003887"/>
    </source>
</evidence>
<dbReference type="STRING" id="42253.NITMOv2_1345"/>
<dbReference type="SUPFAM" id="SSF55120">
    <property type="entry name" value="Pseudouridine synthase"/>
    <property type="match status" value="1"/>
</dbReference>
<dbReference type="PATRIC" id="fig|42253.5.peg.1322"/>
<dbReference type="EC" id="5.4.99.-" evidence="5"/>
<evidence type="ECO:0000256" key="6">
    <source>
        <dbReference type="SAM" id="MobiDB-lite"/>
    </source>
</evidence>
<dbReference type="InterPro" id="IPR006145">
    <property type="entry name" value="PsdUridine_synth_RsuA/RluA"/>
</dbReference>
<dbReference type="Pfam" id="PF00849">
    <property type="entry name" value="PseudoU_synth_2"/>
    <property type="match status" value="1"/>
</dbReference>
<dbReference type="PROSITE" id="PS01149">
    <property type="entry name" value="PSI_RSU"/>
    <property type="match status" value="1"/>
</dbReference>
<keyword evidence="9" id="KW-1185">Reference proteome</keyword>
<dbReference type="PROSITE" id="PS50889">
    <property type="entry name" value="S4"/>
    <property type="match status" value="1"/>
</dbReference>
<dbReference type="GO" id="GO:0120159">
    <property type="term" value="F:rRNA pseudouridine synthase activity"/>
    <property type="evidence" value="ECO:0007669"/>
    <property type="project" value="UniProtKB-ARBA"/>
</dbReference>
<accession>A0A0K2G9Z3</accession>
<dbReference type="PANTHER" id="PTHR47683:SF2">
    <property type="entry name" value="RNA-BINDING S4 DOMAIN-CONTAINING PROTEIN"/>
    <property type="match status" value="1"/>
</dbReference>
<dbReference type="Gene3D" id="3.30.70.580">
    <property type="entry name" value="Pseudouridine synthase I, catalytic domain, N-terminal subdomain"/>
    <property type="match status" value="1"/>
</dbReference>
<evidence type="ECO:0000256" key="2">
    <source>
        <dbReference type="ARBA" id="ARBA00022884"/>
    </source>
</evidence>
<dbReference type="RefSeq" id="WP_083447801.1">
    <property type="nucleotide sequence ID" value="NZ_CP011801.1"/>
</dbReference>
<dbReference type="NCBIfam" id="TIGR00093">
    <property type="entry name" value="pseudouridine synthase"/>
    <property type="match status" value="1"/>
</dbReference>
<feature type="compositionally biased region" description="Basic and acidic residues" evidence="6">
    <location>
        <begin position="242"/>
        <end position="252"/>
    </location>
</feature>
<dbReference type="Gene3D" id="3.30.70.1560">
    <property type="entry name" value="Alpha-L RNA-binding motif"/>
    <property type="match status" value="1"/>
</dbReference>
<dbReference type="Pfam" id="PF01479">
    <property type="entry name" value="S4"/>
    <property type="match status" value="1"/>
</dbReference>
<evidence type="ECO:0000256" key="1">
    <source>
        <dbReference type="ARBA" id="ARBA00008348"/>
    </source>
</evidence>
<gene>
    <name evidence="8" type="primary">rluB</name>
    <name evidence="8" type="ORF">NITMOv2_1345</name>
</gene>
<dbReference type="InterPro" id="IPR002942">
    <property type="entry name" value="S4_RNA-bd"/>
</dbReference>
<dbReference type="Gene3D" id="3.10.290.10">
    <property type="entry name" value="RNA-binding S4 domain"/>
    <property type="match status" value="1"/>
</dbReference>
<dbReference type="InterPro" id="IPR042092">
    <property type="entry name" value="PsdUridine_s_RsuA/RluB/E/F_cat"/>
</dbReference>
<evidence type="ECO:0000313" key="8">
    <source>
        <dbReference type="EMBL" id="ALA57773.1"/>
    </source>
</evidence>
<dbReference type="GO" id="GO:0005829">
    <property type="term" value="C:cytosol"/>
    <property type="evidence" value="ECO:0007669"/>
    <property type="project" value="UniProtKB-ARBA"/>
</dbReference>
<dbReference type="InterPro" id="IPR020103">
    <property type="entry name" value="PsdUridine_synth_cat_dom_sf"/>
</dbReference>
<dbReference type="KEGG" id="nmv:NITMOv2_1345"/>
<keyword evidence="3 5" id="KW-0413">Isomerase</keyword>
<feature type="compositionally biased region" description="Basic residues" evidence="6">
    <location>
        <begin position="268"/>
        <end position="281"/>
    </location>
</feature>
<dbReference type="CDD" id="cd00165">
    <property type="entry name" value="S4"/>
    <property type="match status" value="1"/>
</dbReference>
<dbReference type="SMART" id="SM00363">
    <property type="entry name" value="S4"/>
    <property type="match status" value="1"/>
</dbReference>
<feature type="domain" description="RNA-binding S4" evidence="7">
    <location>
        <begin position="3"/>
        <end position="64"/>
    </location>
</feature>
<dbReference type="CDD" id="cd02870">
    <property type="entry name" value="PseudoU_synth_RsuA_like"/>
    <property type="match status" value="1"/>
</dbReference>
<dbReference type="Proteomes" id="UP000069205">
    <property type="component" value="Chromosome"/>
</dbReference>
<dbReference type="InterPro" id="IPR018496">
    <property type="entry name" value="PsdUridine_synth_RsuA/RluB_CS"/>
</dbReference>
<dbReference type="InterPro" id="IPR036986">
    <property type="entry name" value="S4_RNA-bd_sf"/>
</dbReference>
<organism evidence="8 9">
    <name type="scientific">Nitrospira moscoviensis</name>
    <dbReference type="NCBI Taxonomy" id="42253"/>
    <lineage>
        <taxon>Bacteria</taxon>
        <taxon>Pseudomonadati</taxon>
        <taxon>Nitrospirota</taxon>
        <taxon>Nitrospiria</taxon>
        <taxon>Nitrospirales</taxon>
        <taxon>Nitrospiraceae</taxon>
        <taxon>Nitrospira</taxon>
    </lineage>
</organism>
<proteinExistence type="inferred from homology"/>
<feature type="region of interest" description="Disordered" evidence="6">
    <location>
        <begin position="242"/>
        <end position="281"/>
    </location>
</feature>
<protein>
    <recommendedName>
        <fullName evidence="5">Pseudouridine synthase</fullName>
        <ecNumber evidence="5">5.4.99.-</ecNumber>
    </recommendedName>
</protein>
<sequence>MEVRLQKMIAGTGLASRRKAEQLIAAGRVTVNGKVVTELGTKVDSERDHVKVDGKHLTAAQPYVYLMLNKPKNVMSTLDDPGGRTTVKDFLRGVSVRVFPVGRLDFDSEGLMLLTNNGDLAQALLHPRYHVPKTYLIKVKGVLTDGEIAELERGVKLEDGMTSPAQVKKVRKVEANSWVEITIHEGRKHQVKRMLETVGHPVIKLLRIKMGPLVLGNLGPGEFRFLTDREANALRSVVEQRRVLEQDGKDPGTRPPRPARQAGWARPAQRKRQPVKKARVA</sequence>